<evidence type="ECO:0000313" key="2">
    <source>
        <dbReference type="EMBL" id="CAB4286285.1"/>
    </source>
</evidence>
<sequence>MQQSFALTTPEILSLSSQGNSVAMPNTRTFTPHFANGTDFELFGAPTMVGLSQFKPIAAQRAIWSPSRDSFCFCRIGRNRGGESRGPFVVKDRKAKLLGVPSPKHSGYKGDDQFIKSQRASRSRDSPSGFLDWTRKQILKDDKTAESNWIPSEALGNLNFDYAQKLFQLIQEDTRVLGKAGTVPERRLGVVLVLCKARGFKLAVPILYTGAADTWKSVERGYGMELHHLSSLRCFTETSGRPPKLPTGIMSVGAVVGCRVAPESVRHIWNELKTYNAPIQHLWWQVIEVPDHQRI</sequence>
<reference evidence="2 3" key="1">
    <citation type="submission" date="2020-05" db="EMBL/GenBank/DDBJ databases">
        <authorList>
            <person name="Campoy J."/>
            <person name="Schneeberger K."/>
            <person name="Spophaly S."/>
        </authorList>
    </citation>
    <scope>NUCLEOTIDE SEQUENCE [LARGE SCALE GENOMIC DNA]</scope>
    <source>
        <strain evidence="2">PruArmRojPasFocal</strain>
    </source>
</reference>
<gene>
    <name evidence="2" type="ORF">CURHAP_LOCUS43317</name>
</gene>
<organism evidence="2 3">
    <name type="scientific">Prunus armeniaca</name>
    <name type="common">Apricot</name>
    <name type="synonym">Armeniaca vulgaris</name>
    <dbReference type="NCBI Taxonomy" id="36596"/>
    <lineage>
        <taxon>Eukaryota</taxon>
        <taxon>Viridiplantae</taxon>
        <taxon>Streptophyta</taxon>
        <taxon>Embryophyta</taxon>
        <taxon>Tracheophyta</taxon>
        <taxon>Spermatophyta</taxon>
        <taxon>Magnoliopsida</taxon>
        <taxon>eudicotyledons</taxon>
        <taxon>Gunneridae</taxon>
        <taxon>Pentapetalae</taxon>
        <taxon>rosids</taxon>
        <taxon>fabids</taxon>
        <taxon>Rosales</taxon>
        <taxon>Rosaceae</taxon>
        <taxon>Amygdaloideae</taxon>
        <taxon>Amygdaleae</taxon>
        <taxon>Prunus</taxon>
    </lineage>
</organism>
<feature type="region of interest" description="Disordered" evidence="1">
    <location>
        <begin position="109"/>
        <end position="129"/>
    </location>
</feature>
<evidence type="ECO:0000256" key="1">
    <source>
        <dbReference type="SAM" id="MobiDB-lite"/>
    </source>
</evidence>
<accession>A0A6J5VFP9</accession>
<evidence type="ECO:0000313" key="3">
    <source>
        <dbReference type="Proteomes" id="UP000507222"/>
    </source>
</evidence>
<dbReference type="EMBL" id="CAEKDK010000007">
    <property type="protein sequence ID" value="CAB4286285.1"/>
    <property type="molecule type" value="Genomic_DNA"/>
</dbReference>
<dbReference type="Proteomes" id="UP000507222">
    <property type="component" value="Unassembled WGS sequence"/>
</dbReference>
<name>A0A6J5VFP9_PRUAR</name>
<protein>
    <submittedName>
        <fullName evidence="2">Uncharacterized protein</fullName>
    </submittedName>
</protein>
<proteinExistence type="predicted"/>
<dbReference type="AlphaFoldDB" id="A0A6J5VFP9"/>